<dbReference type="InterPro" id="IPR046219">
    <property type="entry name" value="DUF6252"/>
</dbReference>
<name>A0ABX5PW69_9FLAO</name>
<gene>
    <name evidence="2" type="ORF">LX97_02795</name>
</gene>
<protein>
    <recommendedName>
        <fullName evidence="4">Lipoprotein</fullName>
    </recommendedName>
</protein>
<dbReference type="Pfam" id="PF19765">
    <property type="entry name" value="DUF6252"/>
    <property type="match status" value="2"/>
</dbReference>
<evidence type="ECO:0008006" key="4">
    <source>
        <dbReference type="Google" id="ProtNLM"/>
    </source>
</evidence>
<evidence type="ECO:0000256" key="1">
    <source>
        <dbReference type="SAM" id="SignalP"/>
    </source>
</evidence>
<feature type="chain" id="PRO_5046562294" description="Lipoprotein" evidence="1">
    <location>
        <begin position="22"/>
        <end position="296"/>
    </location>
</feature>
<dbReference type="Proteomes" id="UP000248584">
    <property type="component" value="Unassembled WGS sequence"/>
</dbReference>
<evidence type="ECO:0000313" key="2">
    <source>
        <dbReference type="EMBL" id="PZX38214.1"/>
    </source>
</evidence>
<proteinExistence type="predicted"/>
<keyword evidence="1" id="KW-0732">Signal</keyword>
<organism evidence="2 3">
    <name type="scientific">Nonlabens dokdonensis</name>
    <dbReference type="NCBI Taxonomy" id="328515"/>
    <lineage>
        <taxon>Bacteria</taxon>
        <taxon>Pseudomonadati</taxon>
        <taxon>Bacteroidota</taxon>
        <taxon>Flavobacteriia</taxon>
        <taxon>Flavobacteriales</taxon>
        <taxon>Flavobacteriaceae</taxon>
        <taxon>Nonlabens</taxon>
    </lineage>
</organism>
<dbReference type="PROSITE" id="PS51257">
    <property type="entry name" value="PROKAR_LIPOPROTEIN"/>
    <property type="match status" value="1"/>
</dbReference>
<feature type="signal peptide" evidence="1">
    <location>
        <begin position="1"/>
        <end position="21"/>
    </location>
</feature>
<dbReference type="RefSeq" id="WP_015363965.1">
    <property type="nucleotide sequence ID" value="NZ_QKZR01000005.1"/>
</dbReference>
<sequence length="296" mass="31116">MKKLIGSLAFFALLISCTTDIEPLDPSLNPNGSNPGNGNPNTNAVFTATVNGTAYVGSIVEATLNSDGLIIESEQGNLSLGFQVFDPVVGTFNVDTASSMTGALLVYANEPSNLAWIASTGEVVITEIDMTNQTVTGTFQGLAQEIFGSDTDRAITNGVFQNIPYTTDEGSDMATADVNGMPFVADLFPIGEINNRQTIVFDSGLDERIAISVPSNITAGTYPIENFSGGTYSGYYENDSVNMGAQHDSVAGTGSIVITDRTGDVITGTFDFTATDPNNPSSTFTITNGQFVVEML</sequence>
<evidence type="ECO:0000313" key="3">
    <source>
        <dbReference type="Proteomes" id="UP000248584"/>
    </source>
</evidence>
<accession>A0ABX5PW69</accession>
<reference evidence="2 3" key="1">
    <citation type="submission" date="2018-06" db="EMBL/GenBank/DDBJ databases">
        <title>Genomic Encyclopedia of Archaeal and Bacterial Type Strains, Phase II (KMG-II): from individual species to whole genera.</title>
        <authorList>
            <person name="Goeker M."/>
        </authorList>
    </citation>
    <scope>NUCLEOTIDE SEQUENCE [LARGE SCALE GENOMIC DNA]</scope>
    <source>
        <strain evidence="2 3">DSM 17205</strain>
    </source>
</reference>
<dbReference type="EMBL" id="QKZR01000005">
    <property type="protein sequence ID" value="PZX38214.1"/>
    <property type="molecule type" value="Genomic_DNA"/>
</dbReference>
<comment type="caution">
    <text evidence="2">The sequence shown here is derived from an EMBL/GenBank/DDBJ whole genome shotgun (WGS) entry which is preliminary data.</text>
</comment>
<keyword evidence="3" id="KW-1185">Reference proteome</keyword>